<dbReference type="InterPro" id="IPR036322">
    <property type="entry name" value="WD40_repeat_dom_sf"/>
</dbReference>
<dbReference type="Gene3D" id="3.40.50.300">
    <property type="entry name" value="P-loop containing nucleotide triphosphate hydrolases"/>
    <property type="match status" value="1"/>
</dbReference>
<reference evidence="5" key="1">
    <citation type="journal article" date="2015" name="Genome Announc.">
        <title>Genome sequence of the AIDS-associated pathogen Penicillium marneffei (ATCC18224) and its near taxonomic relative Talaromyces stipitatus (ATCC10500).</title>
        <authorList>
            <person name="Nierman W.C."/>
            <person name="Fedorova-Abrams N.D."/>
            <person name="Andrianopoulos A."/>
        </authorList>
    </citation>
    <scope>NUCLEOTIDE SEQUENCE [LARGE SCALE GENOMIC DNA]</scope>
    <source>
        <strain evidence="5">ATCC 18224 / CBS 334.59 / QM 7333</strain>
    </source>
</reference>
<feature type="repeat" description="WD" evidence="2">
    <location>
        <begin position="1093"/>
        <end position="1134"/>
    </location>
</feature>
<evidence type="ECO:0000313" key="5">
    <source>
        <dbReference type="Proteomes" id="UP000001294"/>
    </source>
</evidence>
<sequence>MPPSEPSIVQHFGNAEVANGGFLFQGVVTGDIHIDRESGSLKRLVERPHEKLRLPQGVPDAAFNAANKQHLPLCLRDTRTEVLNQIRKWADGDGQERVYWLKGMAGTGKSTISLTIAREYYEKSRLAANFFFSRGGGDLALAKEFATTIACQLAEISNELRRSIGEAMEANPRIESLAIYDQWEKLVLQPLSIQENVINTSQSPYLIVIDALDECESEDDISQLLQCLGDLTRLKHVQFQVFITSRPEQPIKLGFGRIESLSRRDFILHDIEKSLVEHDLRLYYQDKLAHIGQRFHINRDLLSDETINYLVHKSQGLFIHAATACRFIQDGEELAGERLALLISKDAPSVNSEEELDRMYTTVLTHSFKLSGKLDSEEMIRRKVLFHRIIGSIVVVYDTLSITQLADILQEPKAEISKTLHQLHSIIDVPERDDGTIQLLHPSFRDYIVNSKRCSHEMYAIDARRAHRELFRCCLRILLTHLRRNPCNIRRPGTQARHISKLDIDKNIPWSVQYASQYWMGHLQRSHMDSRDDANIEEFFQTKYLFWLETLALIGRLSYGVAMMMDLDKLLEGQLIGHPSSMTELRKGFRIAAETKRRLGPIVYDAKRFILSHSSMIEEAPLQVYSSAIIFSPKNSIIRKLYSHEIPTWISKLPVMPKNWSPYIQTLSHSTTVEALAASPNGRLVATASADGVIRIWDAVTGTERHAFDQYFAHSVKDLAFSADGRQFVAICEYKDVSRSALRFWDAMTGFELRSLIREEATIGCIAFSADGRTFAIGTTEGTISILDSTTHAQHRDLHCDAEAVVRIVFSPNGQYLASSSVTHTSFLRMTKRYNSKATIRLWEIATGKELCVLKNSENESMTFSSDSILLAYKTDTSRICLWDIKNASEKTTYKCELTSLTSLSFLHNGELRATAYSVEGRLYIWTPDKGSRALRRQPDYMQDMVSFPDGRLVVTSYEGRSVHIWDAATSTDPVSLDKARSKLQYIKYYALDRFIRMNPMVAKRLPDPFAYRNPTGRMVLAREATILATEYGDKSICLWDTETGMKMSAITDYFNLAEMFSLSANGKQFIYLVDEEVIRIWDTEKGLGRHSQRLKSDTVLSLQLSPDGKLFAVDYENKAVEIWDVKTFKKRLVLRENKLSRRRSKAFSPDGSLLLIWDGYYMNFWNTSTGTCDIRWDGLNDEYVSPVAAFSPNGRKVAFALRDSQTIQLWNVITQELENKFEELDQSIGLLTMLSFSPDGKYFAYNTETKIHLCDAETGVKIVRVPIDTEVSELAFSSCSTCFVTNRGRFRFDAVLTPQKQRSIEVFASNSWIQVNGQDALCIHPDYRDWVGFVVGRTVVFIGGGLDGDLKDDMYLELADEIPTM</sequence>
<dbReference type="VEuPathDB" id="FungiDB:PMAA_029370"/>
<dbReference type="InterPro" id="IPR027417">
    <property type="entry name" value="P-loop_NTPase"/>
</dbReference>
<dbReference type="InterPro" id="IPR001680">
    <property type="entry name" value="WD40_rpt"/>
</dbReference>
<gene>
    <name evidence="4" type="ORF">PMAA_029370</name>
</gene>
<dbReference type="SUPFAM" id="SSF50998">
    <property type="entry name" value="Quinoprotein alcohol dehydrogenase-like"/>
    <property type="match status" value="1"/>
</dbReference>
<dbReference type="SUPFAM" id="SSF50978">
    <property type="entry name" value="WD40 repeat-like"/>
    <property type="match status" value="1"/>
</dbReference>
<accession>B6Q3N0</accession>
<dbReference type="HOGENOM" id="CLU_000288_6_16_1"/>
<dbReference type="InterPro" id="IPR011047">
    <property type="entry name" value="Quinoprotein_ADH-like_sf"/>
</dbReference>
<dbReference type="EMBL" id="DS995899">
    <property type="protein sequence ID" value="EEA28119.1"/>
    <property type="molecule type" value="Genomic_DNA"/>
</dbReference>
<dbReference type="Proteomes" id="UP000001294">
    <property type="component" value="Unassembled WGS sequence"/>
</dbReference>
<dbReference type="PANTHER" id="PTHR19879:SF9">
    <property type="entry name" value="TRANSCRIPTION INITIATION FACTOR TFIID SUBUNIT 5"/>
    <property type="match status" value="1"/>
</dbReference>
<evidence type="ECO:0000256" key="1">
    <source>
        <dbReference type="ARBA" id="ARBA00022737"/>
    </source>
</evidence>
<proteinExistence type="predicted"/>
<feature type="domain" description="Nephrocystin 3-like N-terminal" evidence="3">
    <location>
        <begin position="85"/>
        <end position="246"/>
    </location>
</feature>
<keyword evidence="1" id="KW-0677">Repeat</keyword>
<evidence type="ECO:0000259" key="3">
    <source>
        <dbReference type="Pfam" id="PF24883"/>
    </source>
</evidence>
<keyword evidence="5" id="KW-1185">Reference proteome</keyword>
<dbReference type="STRING" id="441960.B6Q3N0"/>
<dbReference type="PROSITE" id="PS50294">
    <property type="entry name" value="WD_REPEATS_REGION"/>
    <property type="match status" value="1"/>
</dbReference>
<dbReference type="OrthoDB" id="674604at2759"/>
<name>B6Q3N0_TALMQ</name>
<dbReference type="InterPro" id="IPR056884">
    <property type="entry name" value="NPHP3-like_N"/>
</dbReference>
<dbReference type="PANTHER" id="PTHR19879">
    <property type="entry name" value="TRANSCRIPTION INITIATION FACTOR TFIID"/>
    <property type="match status" value="1"/>
</dbReference>
<dbReference type="InterPro" id="IPR015943">
    <property type="entry name" value="WD40/YVTN_repeat-like_dom_sf"/>
</dbReference>
<evidence type="ECO:0000256" key="2">
    <source>
        <dbReference type="PROSITE-ProRule" id="PRU00221"/>
    </source>
</evidence>
<dbReference type="PROSITE" id="PS50082">
    <property type="entry name" value="WD_REPEATS_2"/>
    <property type="match status" value="2"/>
</dbReference>
<keyword evidence="2" id="KW-0853">WD repeat</keyword>
<dbReference type="Pfam" id="PF00400">
    <property type="entry name" value="WD40"/>
    <property type="match status" value="1"/>
</dbReference>
<dbReference type="Pfam" id="PF24883">
    <property type="entry name" value="NPHP3_N"/>
    <property type="match status" value="1"/>
</dbReference>
<feature type="repeat" description="WD" evidence="2">
    <location>
        <begin position="666"/>
        <end position="707"/>
    </location>
</feature>
<dbReference type="Gene3D" id="2.130.10.10">
    <property type="entry name" value="YVTN repeat-like/Quinoprotein amine dehydrogenase"/>
    <property type="match status" value="4"/>
</dbReference>
<protein>
    <submittedName>
        <fullName evidence="4">WD-repeat protein, putative</fullName>
    </submittedName>
</protein>
<evidence type="ECO:0000313" key="4">
    <source>
        <dbReference type="EMBL" id="EEA28119.1"/>
    </source>
</evidence>
<dbReference type="SUPFAM" id="SSF52540">
    <property type="entry name" value="P-loop containing nucleoside triphosphate hydrolases"/>
    <property type="match status" value="1"/>
</dbReference>
<organism evidence="4 5">
    <name type="scientific">Talaromyces marneffei (strain ATCC 18224 / CBS 334.59 / QM 7333)</name>
    <name type="common">Penicillium marneffei</name>
    <dbReference type="NCBI Taxonomy" id="441960"/>
    <lineage>
        <taxon>Eukaryota</taxon>
        <taxon>Fungi</taxon>
        <taxon>Dikarya</taxon>
        <taxon>Ascomycota</taxon>
        <taxon>Pezizomycotina</taxon>
        <taxon>Eurotiomycetes</taxon>
        <taxon>Eurotiomycetidae</taxon>
        <taxon>Eurotiales</taxon>
        <taxon>Trichocomaceae</taxon>
        <taxon>Talaromyces</taxon>
        <taxon>Talaromyces sect. Talaromyces</taxon>
    </lineage>
</organism>
<dbReference type="SMART" id="SM00320">
    <property type="entry name" value="WD40"/>
    <property type="match status" value="10"/>
</dbReference>
<dbReference type="PhylomeDB" id="B6Q3N0"/>